<dbReference type="PANTHER" id="PTHR43390:SF1">
    <property type="entry name" value="CHLOROPLAST PROCESSING PEPTIDASE"/>
    <property type="match status" value="1"/>
</dbReference>
<keyword evidence="12" id="KW-1185">Reference proteome</keyword>
<proteinExistence type="inferred from homology"/>
<dbReference type="PRINTS" id="PR00727">
    <property type="entry name" value="LEADERPTASE"/>
</dbReference>
<feature type="transmembrane region" description="Helical" evidence="8">
    <location>
        <begin position="12"/>
        <end position="33"/>
    </location>
</feature>
<gene>
    <name evidence="11" type="primary">lepB</name>
    <name evidence="11" type="ORF">CYL18_07735</name>
</gene>
<dbReference type="InterPro" id="IPR019758">
    <property type="entry name" value="Pept_S26A_signal_pept_1_CS"/>
</dbReference>
<evidence type="ECO:0000256" key="9">
    <source>
        <dbReference type="RuleBase" id="RU362042"/>
    </source>
</evidence>
<dbReference type="GO" id="GO:0005886">
    <property type="term" value="C:plasma membrane"/>
    <property type="evidence" value="ECO:0007669"/>
    <property type="project" value="UniProtKB-SubCell"/>
</dbReference>
<dbReference type="Pfam" id="PF10502">
    <property type="entry name" value="Peptidase_S26"/>
    <property type="match status" value="1"/>
</dbReference>
<dbReference type="PANTHER" id="PTHR43390">
    <property type="entry name" value="SIGNAL PEPTIDASE I"/>
    <property type="match status" value="1"/>
</dbReference>
<dbReference type="GO" id="GO:0004252">
    <property type="term" value="F:serine-type endopeptidase activity"/>
    <property type="evidence" value="ECO:0007669"/>
    <property type="project" value="InterPro"/>
</dbReference>
<dbReference type="OrthoDB" id="9802919at2"/>
<comment type="subcellular location">
    <subcellularLocation>
        <location evidence="2">Cell membrane</location>
        <topology evidence="2">Single-pass type II membrane protein</topology>
    </subcellularLocation>
    <subcellularLocation>
        <location evidence="9">Membrane</location>
        <topology evidence="9">Single-pass type II membrane protein</topology>
    </subcellularLocation>
</comment>
<evidence type="ECO:0000256" key="5">
    <source>
        <dbReference type="ARBA" id="ARBA00022670"/>
    </source>
</evidence>
<dbReference type="Proteomes" id="UP000239663">
    <property type="component" value="Unassembled WGS sequence"/>
</dbReference>
<dbReference type="AlphaFoldDB" id="A0A2S7N107"/>
<keyword evidence="8" id="KW-0812">Transmembrane</keyword>
<dbReference type="RefSeq" id="WP_104848915.1">
    <property type="nucleotide sequence ID" value="NZ_PKOZ01000003.1"/>
</dbReference>
<keyword evidence="8" id="KW-0472">Membrane</keyword>
<feature type="active site" evidence="7">
    <location>
        <position position="82"/>
    </location>
</feature>
<comment type="caution">
    <text evidence="11">The sequence shown here is derived from an EMBL/GenBank/DDBJ whole genome shotgun (WGS) entry which is preliminary data.</text>
</comment>
<dbReference type="EC" id="3.4.21.89" evidence="4 8"/>
<keyword evidence="5 8" id="KW-0645">Protease</keyword>
<sequence length="172" mass="19692">MVKEQGSGASIWSGIKILIASVLLIVMIRMFLLTPYKVEGLSMEPTLHDQEKILVTPVRWEASYRRGEIVVIKGDGYERYVKRVIGLPGDKIEVKGEDLYINDKKWNEAYLDGVSTDDFSATLVPEHCYFVMGDNRTVSMDSRNGLGFIEEERIIGKGKYVFYPFQDMREIQ</sequence>
<evidence type="ECO:0000256" key="6">
    <source>
        <dbReference type="ARBA" id="ARBA00022801"/>
    </source>
</evidence>
<evidence type="ECO:0000256" key="7">
    <source>
        <dbReference type="PIRSR" id="PIRSR600223-1"/>
    </source>
</evidence>
<keyword evidence="6 8" id="KW-0378">Hydrolase</keyword>
<dbReference type="CDD" id="cd06530">
    <property type="entry name" value="S26_SPase_I"/>
    <property type="match status" value="1"/>
</dbReference>
<keyword evidence="8" id="KW-1133">Transmembrane helix</keyword>
<evidence type="ECO:0000259" key="10">
    <source>
        <dbReference type="Pfam" id="PF10502"/>
    </source>
</evidence>
<dbReference type="PROSITE" id="PS00501">
    <property type="entry name" value="SPASE_I_1"/>
    <property type="match status" value="1"/>
</dbReference>
<dbReference type="PROSITE" id="PS00761">
    <property type="entry name" value="SPASE_I_3"/>
    <property type="match status" value="1"/>
</dbReference>
<dbReference type="EMBL" id="PKOZ01000003">
    <property type="protein sequence ID" value="PQD95771.1"/>
    <property type="molecule type" value="Genomic_DNA"/>
</dbReference>
<name>A0A2S7N107_9BACI</name>
<dbReference type="InterPro" id="IPR019756">
    <property type="entry name" value="Pept_S26A_signal_pept_1_Ser-AS"/>
</dbReference>
<dbReference type="InterPro" id="IPR019757">
    <property type="entry name" value="Pept_S26A_signal_pept_1_Lys-AS"/>
</dbReference>
<reference evidence="11 12" key="1">
    <citation type="submission" date="2017-12" db="EMBL/GenBank/DDBJ databases">
        <title>Taxonomic description and draft genome of Pradoshia cofamensis Gen. nov., sp. nov., a thermotolerant bacillale isolated from anterior gut of earthworm Eisenia fetida.</title>
        <authorList>
            <person name="Saha T."/>
            <person name="Chakraborty R."/>
        </authorList>
    </citation>
    <scope>NUCLEOTIDE SEQUENCE [LARGE SCALE GENOMIC DNA]</scope>
    <source>
        <strain evidence="11 12">EAG3</strain>
    </source>
</reference>
<feature type="active site" evidence="7">
    <location>
        <position position="42"/>
    </location>
</feature>
<dbReference type="SUPFAM" id="SSF51306">
    <property type="entry name" value="LexA/Signal peptidase"/>
    <property type="match status" value="1"/>
</dbReference>
<dbReference type="GO" id="GO:0009003">
    <property type="term" value="F:signal peptidase activity"/>
    <property type="evidence" value="ECO:0007669"/>
    <property type="project" value="UniProtKB-EC"/>
</dbReference>
<dbReference type="InterPro" id="IPR019533">
    <property type="entry name" value="Peptidase_S26"/>
</dbReference>
<evidence type="ECO:0000256" key="3">
    <source>
        <dbReference type="ARBA" id="ARBA00009370"/>
    </source>
</evidence>
<dbReference type="PROSITE" id="PS00760">
    <property type="entry name" value="SPASE_I_2"/>
    <property type="match status" value="1"/>
</dbReference>
<accession>A0A2S7N107</accession>
<organism evidence="11 12">
    <name type="scientific">Pradoshia eiseniae</name>
    <dbReference type="NCBI Taxonomy" id="2064768"/>
    <lineage>
        <taxon>Bacteria</taxon>
        <taxon>Bacillati</taxon>
        <taxon>Bacillota</taxon>
        <taxon>Bacilli</taxon>
        <taxon>Bacillales</taxon>
        <taxon>Bacillaceae</taxon>
        <taxon>Pradoshia</taxon>
    </lineage>
</organism>
<dbReference type="Gene3D" id="2.10.109.10">
    <property type="entry name" value="Umud Fragment, subunit A"/>
    <property type="match status" value="1"/>
</dbReference>
<evidence type="ECO:0000256" key="2">
    <source>
        <dbReference type="ARBA" id="ARBA00004401"/>
    </source>
</evidence>
<dbReference type="InterPro" id="IPR000223">
    <property type="entry name" value="Pept_S26A_signal_pept_1"/>
</dbReference>
<evidence type="ECO:0000256" key="8">
    <source>
        <dbReference type="RuleBase" id="RU003993"/>
    </source>
</evidence>
<dbReference type="InterPro" id="IPR036286">
    <property type="entry name" value="LexA/Signal_pep-like_sf"/>
</dbReference>
<feature type="domain" description="Peptidase S26" evidence="10">
    <location>
        <begin position="15"/>
        <end position="162"/>
    </location>
</feature>
<evidence type="ECO:0000313" key="11">
    <source>
        <dbReference type="EMBL" id="PQD95771.1"/>
    </source>
</evidence>
<comment type="catalytic activity">
    <reaction evidence="1 8">
        <text>Cleavage of hydrophobic, N-terminal signal or leader sequences from secreted and periplasmic proteins.</text>
        <dbReference type="EC" id="3.4.21.89"/>
    </reaction>
</comment>
<dbReference type="NCBIfam" id="TIGR02227">
    <property type="entry name" value="sigpep_I_bact"/>
    <property type="match status" value="1"/>
</dbReference>
<comment type="similarity">
    <text evidence="3 9">Belongs to the peptidase S26 family.</text>
</comment>
<evidence type="ECO:0000256" key="4">
    <source>
        <dbReference type="ARBA" id="ARBA00013208"/>
    </source>
</evidence>
<evidence type="ECO:0000256" key="1">
    <source>
        <dbReference type="ARBA" id="ARBA00000677"/>
    </source>
</evidence>
<evidence type="ECO:0000313" key="12">
    <source>
        <dbReference type="Proteomes" id="UP000239663"/>
    </source>
</evidence>
<dbReference type="GO" id="GO:0006465">
    <property type="term" value="P:signal peptide processing"/>
    <property type="evidence" value="ECO:0007669"/>
    <property type="project" value="InterPro"/>
</dbReference>
<protein>
    <recommendedName>
        <fullName evidence="4 8">Signal peptidase I</fullName>
        <ecNumber evidence="4 8">3.4.21.89</ecNumber>
    </recommendedName>
</protein>